<comment type="caution">
    <text evidence="2">The sequence shown here is derived from an EMBL/GenBank/DDBJ whole genome shotgun (WGS) entry which is preliminary data.</text>
</comment>
<dbReference type="PANTHER" id="PTHR35908">
    <property type="entry name" value="HYPOTHETICAL FUSION PROTEIN"/>
    <property type="match status" value="1"/>
</dbReference>
<proteinExistence type="predicted"/>
<feature type="domain" description="Glyoxalase-like" evidence="1">
    <location>
        <begin position="3"/>
        <end position="75"/>
    </location>
</feature>
<evidence type="ECO:0000313" key="3">
    <source>
        <dbReference type="Proteomes" id="UP000742460"/>
    </source>
</evidence>
<protein>
    <submittedName>
        <fullName evidence="2">VOC family protein</fullName>
    </submittedName>
</protein>
<dbReference type="Pfam" id="PF18029">
    <property type="entry name" value="Glyoxalase_6"/>
    <property type="match status" value="1"/>
</dbReference>
<evidence type="ECO:0000259" key="1">
    <source>
        <dbReference type="Pfam" id="PF18029"/>
    </source>
</evidence>
<accession>A0A921MU59</accession>
<sequence length="92" mass="10301">PETGHRLLFHEVPDQRLPGKRIHLDVRPRERDQDAEASWLLAHGATLIEDRRGIRGPGTGWLTMADPEGNQFCVLRSLDEVAAQQQRATAAP</sequence>
<dbReference type="Proteomes" id="UP000742460">
    <property type="component" value="Unassembled WGS sequence"/>
</dbReference>
<name>A0A921MU59_9MICO</name>
<reference evidence="2" key="2">
    <citation type="submission" date="2021-09" db="EMBL/GenBank/DDBJ databases">
        <authorList>
            <person name="Gilroy R."/>
        </authorList>
    </citation>
    <scope>NUCLEOTIDE SEQUENCE</scope>
    <source>
        <strain evidence="2">ChiGjej5B5-22894</strain>
    </source>
</reference>
<dbReference type="PANTHER" id="PTHR35908:SF1">
    <property type="entry name" value="CONSERVED PROTEIN"/>
    <property type="match status" value="1"/>
</dbReference>
<dbReference type="InterPro" id="IPR041581">
    <property type="entry name" value="Glyoxalase_6"/>
</dbReference>
<reference evidence="2" key="1">
    <citation type="journal article" date="2021" name="PeerJ">
        <title>Extensive microbial diversity within the chicken gut microbiome revealed by metagenomics and culture.</title>
        <authorList>
            <person name="Gilroy R."/>
            <person name="Ravi A."/>
            <person name="Getino M."/>
            <person name="Pursley I."/>
            <person name="Horton D.L."/>
            <person name="Alikhan N.F."/>
            <person name="Baker D."/>
            <person name="Gharbi K."/>
            <person name="Hall N."/>
            <person name="Watson M."/>
            <person name="Adriaenssens E.M."/>
            <person name="Foster-Nyarko E."/>
            <person name="Jarju S."/>
            <person name="Secka A."/>
            <person name="Antonio M."/>
            <person name="Oren A."/>
            <person name="Chaudhuri R.R."/>
            <person name="La Ragione R."/>
            <person name="Hildebrand F."/>
            <person name="Pallen M.J."/>
        </authorList>
    </citation>
    <scope>NUCLEOTIDE SEQUENCE</scope>
    <source>
        <strain evidence="2">ChiGjej5B5-22894</strain>
    </source>
</reference>
<dbReference type="Gene3D" id="3.10.180.10">
    <property type="entry name" value="2,3-Dihydroxybiphenyl 1,2-Dioxygenase, domain 1"/>
    <property type="match status" value="1"/>
</dbReference>
<gene>
    <name evidence="2" type="ORF">K8V81_00360</name>
</gene>
<dbReference type="InterPro" id="IPR029068">
    <property type="entry name" value="Glyas_Bleomycin-R_OHBP_Dase"/>
</dbReference>
<organism evidence="2 3">
    <name type="scientific">Brachybacterium massiliense</name>
    <dbReference type="NCBI Taxonomy" id="1755098"/>
    <lineage>
        <taxon>Bacteria</taxon>
        <taxon>Bacillati</taxon>
        <taxon>Actinomycetota</taxon>
        <taxon>Actinomycetes</taxon>
        <taxon>Micrococcales</taxon>
        <taxon>Dermabacteraceae</taxon>
        <taxon>Brachybacterium</taxon>
    </lineage>
</organism>
<dbReference type="SUPFAM" id="SSF54593">
    <property type="entry name" value="Glyoxalase/Bleomycin resistance protein/Dihydroxybiphenyl dioxygenase"/>
    <property type="match status" value="1"/>
</dbReference>
<dbReference type="EMBL" id="DYUE01000013">
    <property type="protein sequence ID" value="HJG90151.1"/>
    <property type="molecule type" value="Genomic_DNA"/>
</dbReference>
<feature type="non-terminal residue" evidence="2">
    <location>
        <position position="1"/>
    </location>
</feature>
<dbReference type="AlphaFoldDB" id="A0A921MU59"/>
<evidence type="ECO:0000313" key="2">
    <source>
        <dbReference type="EMBL" id="HJG90151.1"/>
    </source>
</evidence>